<dbReference type="RefSeq" id="XP_047755451.1">
    <property type="nucleotide sequence ID" value="XM_047901147.1"/>
</dbReference>
<evidence type="ECO:0000313" key="2">
    <source>
        <dbReference type="EMBL" id="UJO11085.1"/>
    </source>
</evidence>
<evidence type="ECO:0000313" key="3">
    <source>
        <dbReference type="Proteomes" id="UP000756132"/>
    </source>
</evidence>
<keyword evidence="3" id="KW-1185">Reference proteome</keyword>
<keyword evidence="1" id="KW-0812">Transmembrane</keyword>
<protein>
    <submittedName>
        <fullName evidence="2">Uncharacterized protein</fullName>
    </submittedName>
</protein>
<reference evidence="2" key="1">
    <citation type="submission" date="2021-12" db="EMBL/GenBank/DDBJ databases">
        <authorList>
            <person name="Zaccaron A."/>
            <person name="Stergiopoulos I."/>
        </authorList>
    </citation>
    <scope>NUCLEOTIDE SEQUENCE</scope>
    <source>
        <strain evidence="2">Race5_Kim</strain>
    </source>
</reference>
<dbReference type="KEGG" id="ffu:CLAFUR5_01999"/>
<dbReference type="GeneID" id="71981877"/>
<evidence type="ECO:0000256" key="1">
    <source>
        <dbReference type="SAM" id="Phobius"/>
    </source>
</evidence>
<accession>A0A9Q8P2M1</accession>
<name>A0A9Q8P2M1_PASFU</name>
<feature type="transmembrane region" description="Helical" evidence="1">
    <location>
        <begin position="35"/>
        <end position="57"/>
    </location>
</feature>
<dbReference type="EMBL" id="CP090163">
    <property type="protein sequence ID" value="UJO11085.1"/>
    <property type="molecule type" value="Genomic_DNA"/>
</dbReference>
<organism evidence="2 3">
    <name type="scientific">Passalora fulva</name>
    <name type="common">Tomato leaf mold</name>
    <name type="synonym">Cladosporium fulvum</name>
    <dbReference type="NCBI Taxonomy" id="5499"/>
    <lineage>
        <taxon>Eukaryota</taxon>
        <taxon>Fungi</taxon>
        <taxon>Dikarya</taxon>
        <taxon>Ascomycota</taxon>
        <taxon>Pezizomycotina</taxon>
        <taxon>Dothideomycetes</taxon>
        <taxon>Dothideomycetidae</taxon>
        <taxon>Mycosphaerellales</taxon>
        <taxon>Mycosphaerellaceae</taxon>
        <taxon>Fulvia</taxon>
    </lineage>
</organism>
<gene>
    <name evidence="2" type="ORF">CLAFUR5_01999</name>
</gene>
<dbReference type="Proteomes" id="UP000756132">
    <property type="component" value="Chromosome 1"/>
</dbReference>
<keyword evidence="1" id="KW-1133">Transmembrane helix</keyword>
<dbReference type="AlphaFoldDB" id="A0A9Q8P2M1"/>
<keyword evidence="1" id="KW-0472">Membrane</keyword>
<sequence>MSCKVGPLSTTPTAKSRCSSIINVHFNSSDSSTNASFHVLIMSALSYTYAFIQLMAFEAT</sequence>
<proteinExistence type="predicted"/>
<reference evidence="2" key="2">
    <citation type="journal article" date="2022" name="Microb. Genom.">
        <title>A chromosome-scale genome assembly of the tomato pathogen Cladosporium fulvum reveals a compartmentalized genome architecture and the presence of a dispensable chromosome.</title>
        <authorList>
            <person name="Zaccaron A.Z."/>
            <person name="Chen L.H."/>
            <person name="Samaras A."/>
            <person name="Stergiopoulos I."/>
        </authorList>
    </citation>
    <scope>NUCLEOTIDE SEQUENCE</scope>
    <source>
        <strain evidence="2">Race5_Kim</strain>
    </source>
</reference>